<evidence type="ECO:0000313" key="19">
    <source>
        <dbReference type="EMBL" id="AUD01538.1"/>
    </source>
</evidence>
<evidence type="ECO:0000256" key="12">
    <source>
        <dbReference type="ARBA" id="ARBA00023235"/>
    </source>
</evidence>
<feature type="active site" description="Proton acceptor" evidence="15">
    <location>
        <position position="352"/>
    </location>
</feature>
<evidence type="ECO:0000256" key="18">
    <source>
        <dbReference type="SAM" id="MobiDB-lite"/>
    </source>
</evidence>
<dbReference type="PANTHER" id="PTHR10091:SF0">
    <property type="entry name" value="GALACTOSE MUTAROTASE"/>
    <property type="match status" value="1"/>
</dbReference>
<dbReference type="OrthoDB" id="9779408at2"/>
<keyword evidence="12 14" id="KW-0413">Isomerase</keyword>
<keyword evidence="9" id="KW-0963">Cytoplasm</keyword>
<dbReference type="CDD" id="cd09019">
    <property type="entry name" value="galactose_mutarotase_like"/>
    <property type="match status" value="1"/>
</dbReference>
<dbReference type="FunFam" id="2.70.98.10:FF:000003">
    <property type="entry name" value="Aldose 1-epimerase"/>
    <property type="match status" value="1"/>
</dbReference>
<accession>A0A2K8YVE2</accession>
<evidence type="ECO:0000256" key="10">
    <source>
        <dbReference type="ARBA" id="ARBA00022553"/>
    </source>
</evidence>
<protein>
    <recommendedName>
        <fullName evidence="8 14">Aldose 1-epimerase</fullName>
        <ecNumber evidence="7 14">5.1.3.3</ecNumber>
    </recommendedName>
</protein>
<comment type="subunit">
    <text evidence="6">Monomer.</text>
</comment>
<evidence type="ECO:0000256" key="5">
    <source>
        <dbReference type="ARBA" id="ARBA00006206"/>
    </source>
</evidence>
<feature type="binding site" evidence="17">
    <location>
        <begin position="214"/>
        <end position="216"/>
    </location>
    <ligand>
        <name>beta-D-galactose</name>
        <dbReference type="ChEBI" id="CHEBI:27667"/>
    </ligand>
</feature>
<dbReference type="GO" id="GO:0004034">
    <property type="term" value="F:aldose 1-epimerase activity"/>
    <property type="evidence" value="ECO:0007669"/>
    <property type="project" value="UniProtKB-EC"/>
</dbReference>
<comment type="pathway">
    <text evidence="4 14">Carbohydrate metabolism; hexose metabolism.</text>
</comment>
<dbReference type="UniPathway" id="UPA00242"/>
<evidence type="ECO:0000256" key="7">
    <source>
        <dbReference type="ARBA" id="ARBA00013185"/>
    </source>
</evidence>
<dbReference type="InterPro" id="IPR008183">
    <property type="entry name" value="Aldose_1/G6P_1-epimerase"/>
</dbReference>
<keyword evidence="13 14" id="KW-0119">Carbohydrate metabolism</keyword>
<evidence type="ECO:0000256" key="14">
    <source>
        <dbReference type="PIRNR" id="PIRNR005096"/>
    </source>
</evidence>
<keyword evidence="11" id="KW-0106">Calcium</keyword>
<dbReference type="PIRSF" id="PIRSF005096">
    <property type="entry name" value="GALM"/>
    <property type="match status" value="1"/>
</dbReference>
<dbReference type="NCBIfam" id="NF008277">
    <property type="entry name" value="PRK11055.1"/>
    <property type="match status" value="1"/>
</dbReference>
<evidence type="ECO:0000256" key="3">
    <source>
        <dbReference type="ARBA" id="ARBA00004496"/>
    </source>
</evidence>
<feature type="binding site" evidence="16">
    <location>
        <position position="287"/>
    </location>
    <ligand>
        <name>beta-D-galactose</name>
        <dbReference type="ChEBI" id="CHEBI:27667"/>
    </ligand>
</feature>
<gene>
    <name evidence="19" type="ORF">CWM47_06745</name>
</gene>
<dbReference type="InterPro" id="IPR014718">
    <property type="entry name" value="GH-type_carb-bd"/>
</dbReference>
<evidence type="ECO:0000313" key="20">
    <source>
        <dbReference type="Proteomes" id="UP000232883"/>
    </source>
</evidence>
<dbReference type="GO" id="GO:0033499">
    <property type="term" value="P:galactose catabolic process via UDP-galactose, Leloir pathway"/>
    <property type="evidence" value="ECO:0007669"/>
    <property type="project" value="TreeGrafter"/>
</dbReference>
<evidence type="ECO:0000256" key="4">
    <source>
        <dbReference type="ARBA" id="ARBA00005028"/>
    </source>
</evidence>
<dbReference type="RefSeq" id="WP_100987259.1">
    <property type="nucleotide sequence ID" value="NZ_CP025096.1"/>
</dbReference>
<organism evidence="19 20">
    <name type="scientific">Spirosoma pollinicola</name>
    <dbReference type="NCBI Taxonomy" id="2057025"/>
    <lineage>
        <taxon>Bacteria</taxon>
        <taxon>Pseudomonadati</taxon>
        <taxon>Bacteroidota</taxon>
        <taxon>Cytophagia</taxon>
        <taxon>Cytophagales</taxon>
        <taxon>Cytophagaceae</taxon>
        <taxon>Spirosoma</taxon>
    </lineage>
</organism>
<dbReference type="KEGG" id="spir:CWM47_06745"/>
<comment type="cofactor">
    <cofactor evidence="2">
        <name>Ca(2+)</name>
        <dbReference type="ChEBI" id="CHEBI:29108"/>
    </cofactor>
</comment>
<evidence type="ECO:0000256" key="9">
    <source>
        <dbReference type="ARBA" id="ARBA00022490"/>
    </source>
</evidence>
<dbReference type="GO" id="GO:0030246">
    <property type="term" value="F:carbohydrate binding"/>
    <property type="evidence" value="ECO:0007669"/>
    <property type="project" value="InterPro"/>
</dbReference>
<feature type="active site" description="Proton donor" evidence="15">
    <location>
        <position position="214"/>
    </location>
</feature>
<reference evidence="19 20" key="1">
    <citation type="submission" date="2017-11" db="EMBL/GenBank/DDBJ databases">
        <title>Taxonomic description and genome sequences of Spirosoma HA7 sp. nov., isolated from pollen microhabitat of Corylus avellana.</title>
        <authorList>
            <person name="Ambika Manirajan B."/>
            <person name="Suarez C."/>
            <person name="Ratering S."/>
            <person name="Geissler-Plaum R."/>
            <person name="Cardinale M."/>
            <person name="Sylvia S."/>
        </authorList>
    </citation>
    <scope>NUCLEOTIDE SEQUENCE [LARGE SCALE GENOMIC DNA]</scope>
    <source>
        <strain evidence="19 20">HA7</strain>
    </source>
</reference>
<evidence type="ECO:0000256" key="2">
    <source>
        <dbReference type="ARBA" id="ARBA00001913"/>
    </source>
</evidence>
<dbReference type="InterPro" id="IPR018052">
    <property type="entry name" value="Ald1_epimerase_CS"/>
</dbReference>
<keyword evidence="10" id="KW-0597">Phosphoprotein</keyword>
<evidence type="ECO:0000256" key="1">
    <source>
        <dbReference type="ARBA" id="ARBA00001614"/>
    </source>
</evidence>
<comment type="similarity">
    <text evidence="5 14">Belongs to the aldose epimerase family.</text>
</comment>
<evidence type="ECO:0000256" key="17">
    <source>
        <dbReference type="PIRSR" id="PIRSR005096-3"/>
    </source>
</evidence>
<evidence type="ECO:0000256" key="11">
    <source>
        <dbReference type="ARBA" id="ARBA00022837"/>
    </source>
</evidence>
<keyword evidence="20" id="KW-1185">Reference proteome</keyword>
<name>A0A2K8YVE2_9BACT</name>
<comment type="catalytic activity">
    <reaction evidence="1 14">
        <text>alpha-D-glucose = beta-D-glucose</text>
        <dbReference type="Rhea" id="RHEA:10264"/>
        <dbReference type="ChEBI" id="CHEBI:15903"/>
        <dbReference type="ChEBI" id="CHEBI:17925"/>
        <dbReference type="EC" id="5.1.3.3"/>
    </reaction>
</comment>
<dbReference type="Proteomes" id="UP000232883">
    <property type="component" value="Chromosome"/>
</dbReference>
<dbReference type="EMBL" id="CP025096">
    <property type="protein sequence ID" value="AUD01538.1"/>
    <property type="molecule type" value="Genomic_DNA"/>
</dbReference>
<evidence type="ECO:0000256" key="13">
    <source>
        <dbReference type="ARBA" id="ARBA00023277"/>
    </source>
</evidence>
<feature type="binding site" evidence="17">
    <location>
        <begin position="115"/>
        <end position="116"/>
    </location>
    <ligand>
        <name>beta-D-galactose</name>
        <dbReference type="ChEBI" id="CHEBI:27667"/>
    </ligand>
</feature>
<dbReference type="Pfam" id="PF01263">
    <property type="entry name" value="Aldose_epim"/>
    <property type="match status" value="1"/>
</dbReference>
<proteinExistence type="inferred from homology"/>
<dbReference type="PROSITE" id="PS00545">
    <property type="entry name" value="ALDOSE_1_EPIMERASE"/>
    <property type="match status" value="1"/>
</dbReference>
<dbReference type="Gene3D" id="2.70.98.10">
    <property type="match status" value="1"/>
</dbReference>
<comment type="subcellular location">
    <subcellularLocation>
        <location evidence="3">Cytoplasm</location>
    </subcellularLocation>
</comment>
<dbReference type="PROSITE" id="PS51257">
    <property type="entry name" value="PROKAR_LIPOPROTEIN"/>
    <property type="match status" value="1"/>
</dbReference>
<evidence type="ECO:0000256" key="8">
    <source>
        <dbReference type="ARBA" id="ARBA00014165"/>
    </source>
</evidence>
<evidence type="ECO:0000256" key="16">
    <source>
        <dbReference type="PIRSR" id="PIRSR005096-2"/>
    </source>
</evidence>
<dbReference type="PANTHER" id="PTHR10091">
    <property type="entry name" value="ALDOSE-1-EPIMERASE"/>
    <property type="match status" value="1"/>
</dbReference>
<dbReference type="InterPro" id="IPR047215">
    <property type="entry name" value="Galactose_mutarotase-like"/>
</dbReference>
<evidence type="ECO:0000256" key="15">
    <source>
        <dbReference type="PIRSR" id="PIRSR005096-1"/>
    </source>
</evidence>
<dbReference type="GO" id="GO:0005737">
    <property type="term" value="C:cytoplasm"/>
    <property type="evidence" value="ECO:0007669"/>
    <property type="project" value="UniProtKB-SubCell"/>
</dbReference>
<dbReference type="EC" id="5.1.3.3" evidence="7 14"/>
<feature type="region of interest" description="Disordered" evidence="18">
    <location>
        <begin position="22"/>
        <end position="44"/>
    </location>
</feature>
<sequence>MKFLPQLLSLALLTGCLTMTSCSSKKENDSSGEQKPGIEKTTYGTLPDGQTADLFTLRNASGMTAKITNYGGIIVALETPDKDGKFADVTLGQDSLSNYVKNNPYFGALIGRYGNRIAKGKFTLEGKTYNLFINNMGNHLHGGKVGFDKVLWTATPVDGDEPALKLAYTAKDGEEGYPGNLSVEVTYTLQKDNALKIDYKATTDKATVVNLTNHTYFNLTGGAKRDVLDHVVTLNADKLIAVDKTLIPTGELKPVAGTPFDFLKPTVVGLRINDSTDTQIKYGGGYDHGWVLNGSGDSLKLAATVYEPTSGRVMEVRTTEPAIQFYTGNFLDGSVTGREGFPYKKRYAICLETEHYPDSPNHPAFPTTELKPGQTYKSTTIYQFSTKK</sequence>
<dbReference type="InterPro" id="IPR011013">
    <property type="entry name" value="Gal_mutarotase_sf_dom"/>
</dbReference>
<dbReference type="GO" id="GO:0006006">
    <property type="term" value="P:glucose metabolic process"/>
    <property type="evidence" value="ECO:0007669"/>
    <property type="project" value="TreeGrafter"/>
</dbReference>
<evidence type="ECO:0000256" key="6">
    <source>
        <dbReference type="ARBA" id="ARBA00011245"/>
    </source>
</evidence>
<dbReference type="InterPro" id="IPR015443">
    <property type="entry name" value="Aldose_1-epimerase"/>
</dbReference>
<dbReference type="AlphaFoldDB" id="A0A2K8YVE2"/>
<dbReference type="SUPFAM" id="SSF74650">
    <property type="entry name" value="Galactose mutarotase-like"/>
    <property type="match status" value="1"/>
</dbReference>